<evidence type="ECO:0000256" key="1">
    <source>
        <dbReference type="SAM" id="MobiDB-lite"/>
    </source>
</evidence>
<dbReference type="AlphaFoldDB" id="A0A3N0AFP0"/>
<evidence type="ECO:0000256" key="2">
    <source>
        <dbReference type="SAM" id="Phobius"/>
    </source>
</evidence>
<feature type="compositionally biased region" description="Basic and acidic residues" evidence="1">
    <location>
        <begin position="49"/>
        <end position="63"/>
    </location>
</feature>
<dbReference type="OrthoDB" id="3186156at2"/>
<dbReference type="Gene3D" id="3.90.70.10">
    <property type="entry name" value="Cysteine proteinases"/>
    <property type="match status" value="1"/>
</dbReference>
<keyword evidence="2" id="KW-0472">Membrane</keyword>
<evidence type="ECO:0000313" key="4">
    <source>
        <dbReference type="EMBL" id="RNL20551.1"/>
    </source>
</evidence>
<accession>A0A3N0AFP0</accession>
<feature type="compositionally biased region" description="Low complexity" evidence="1">
    <location>
        <begin position="31"/>
        <end position="48"/>
    </location>
</feature>
<feature type="domain" description="Peptidase C39-like" evidence="3">
    <location>
        <begin position="224"/>
        <end position="357"/>
    </location>
</feature>
<dbReference type="Proteomes" id="UP000267368">
    <property type="component" value="Unassembled WGS sequence"/>
</dbReference>
<dbReference type="RefSeq" id="WP_123197658.1">
    <property type="nucleotide sequence ID" value="NZ_QICB01000002.1"/>
</dbReference>
<organism evidence="4 5">
    <name type="scientific">Slackia faecicanis</name>
    <dbReference type="NCBI Taxonomy" id="255723"/>
    <lineage>
        <taxon>Bacteria</taxon>
        <taxon>Bacillati</taxon>
        <taxon>Actinomycetota</taxon>
        <taxon>Coriobacteriia</taxon>
        <taxon>Eggerthellales</taxon>
        <taxon>Eggerthellaceae</taxon>
        <taxon>Slackia</taxon>
    </lineage>
</organism>
<dbReference type="InterPro" id="IPR039564">
    <property type="entry name" value="Peptidase_C39-like"/>
</dbReference>
<proteinExistence type="predicted"/>
<sequence length="383" mass="40821">MASRRNDRYDIYDDYEDEREAARRRLECRRAASGAQSASSHRQAPAASERQRSRSRDDERIDPLSRSLVGAPASVLSDGVHIPRPVIFGAGILLLVAIFAGVSAIERACTVQEEQPAAMQVDTGDGTAAPEGQPSAQADFSLLPADTPADVVSALEAKADDQRVVSIVNNAQGYVESFGAVSAANLIKLAAEDDEALDFVAGVLDNYPAASAAPIDESAKKGVVPMFYQWDTRWGYVDYCAGPIGTTGCCPTSLSMVYAGLTGKTDKSPADFAAISTQNGYAEDGQGTYASFLTDMAGSFGLQCEKFTPTTQNFLTYLESGYVVICNVGPGDFTDSGHFFVATGLAEDGTVKVNDPYSSVRSAKTWDPERIANQSIGMYAFRA</sequence>
<comment type="caution">
    <text evidence="4">The sequence shown here is derived from an EMBL/GenBank/DDBJ whole genome shotgun (WGS) entry which is preliminary data.</text>
</comment>
<evidence type="ECO:0000313" key="5">
    <source>
        <dbReference type="Proteomes" id="UP000267368"/>
    </source>
</evidence>
<keyword evidence="2" id="KW-1133">Transmembrane helix</keyword>
<reference evidence="5" key="1">
    <citation type="submission" date="2018-05" db="EMBL/GenBank/DDBJ databases">
        <title>Genome Sequencing of selected type strains of the family Eggerthellaceae.</title>
        <authorList>
            <person name="Danylec N."/>
            <person name="Stoll D.A."/>
            <person name="Doetsch A."/>
            <person name="Huch M."/>
        </authorList>
    </citation>
    <scope>NUCLEOTIDE SEQUENCE [LARGE SCALE GENOMIC DNA]</scope>
    <source>
        <strain evidence="5">DSM 17537</strain>
    </source>
</reference>
<keyword evidence="5" id="KW-1185">Reference proteome</keyword>
<keyword evidence="2" id="KW-0812">Transmembrane</keyword>
<dbReference type="Pfam" id="PF13529">
    <property type="entry name" value="Peptidase_C39_2"/>
    <property type="match status" value="1"/>
</dbReference>
<feature type="transmembrane region" description="Helical" evidence="2">
    <location>
        <begin position="86"/>
        <end position="105"/>
    </location>
</feature>
<protein>
    <recommendedName>
        <fullName evidence="3">Peptidase C39-like domain-containing protein</fullName>
    </recommendedName>
</protein>
<name>A0A3N0AFP0_9ACTN</name>
<feature type="region of interest" description="Disordered" evidence="1">
    <location>
        <begin position="28"/>
        <end position="65"/>
    </location>
</feature>
<gene>
    <name evidence="4" type="ORF">DMP07_02845</name>
</gene>
<dbReference type="EMBL" id="QICB01000002">
    <property type="protein sequence ID" value="RNL20551.1"/>
    <property type="molecule type" value="Genomic_DNA"/>
</dbReference>
<evidence type="ECO:0000259" key="3">
    <source>
        <dbReference type="Pfam" id="PF13529"/>
    </source>
</evidence>